<dbReference type="GO" id="GO:0000209">
    <property type="term" value="P:protein polyubiquitination"/>
    <property type="evidence" value="ECO:0007669"/>
    <property type="project" value="TreeGrafter"/>
</dbReference>
<dbReference type="PANTHER" id="PTHR46803">
    <property type="entry name" value="E3 UBIQUITIN-PROTEIN LIGASE CHIP"/>
    <property type="match status" value="1"/>
</dbReference>
<evidence type="ECO:0000256" key="6">
    <source>
        <dbReference type="PROSITE-ProRule" id="PRU00339"/>
    </source>
</evidence>
<dbReference type="AlphaFoldDB" id="A0A8H4RIA2"/>
<keyword evidence="7" id="KW-0472">Membrane</keyword>
<dbReference type="Gene3D" id="3.30.40.10">
    <property type="entry name" value="Zinc/RING finger domain, C3HC4 (zinc finger)"/>
    <property type="match status" value="1"/>
</dbReference>
<dbReference type="GO" id="GO:0003755">
    <property type="term" value="F:peptidyl-prolyl cis-trans isomerase activity"/>
    <property type="evidence" value="ECO:0007669"/>
    <property type="project" value="UniProtKB-KW"/>
</dbReference>
<dbReference type="Pfam" id="PF09796">
    <property type="entry name" value="QCR10"/>
    <property type="match status" value="1"/>
</dbReference>
<keyword evidence="10" id="KW-1185">Reference proteome</keyword>
<keyword evidence="2" id="KW-0808">Transferase</keyword>
<evidence type="ECO:0000256" key="7">
    <source>
        <dbReference type="SAM" id="Phobius"/>
    </source>
</evidence>
<dbReference type="PROSITE" id="PS51698">
    <property type="entry name" value="U_BOX"/>
    <property type="match status" value="1"/>
</dbReference>
<dbReference type="GO" id="GO:0071218">
    <property type="term" value="P:cellular response to misfolded protein"/>
    <property type="evidence" value="ECO:0007669"/>
    <property type="project" value="TreeGrafter"/>
</dbReference>
<dbReference type="InterPro" id="IPR019734">
    <property type="entry name" value="TPR_rpt"/>
</dbReference>
<reference evidence="9 10" key="1">
    <citation type="submission" date="2020-03" db="EMBL/GenBank/DDBJ databases">
        <title>Draft Genome Sequence of Cudoniella acicularis.</title>
        <authorList>
            <person name="Buettner E."/>
            <person name="Kellner H."/>
        </authorList>
    </citation>
    <scope>NUCLEOTIDE SEQUENCE [LARGE SCALE GENOMIC DNA]</scope>
    <source>
        <strain evidence="9 10">DSM 108380</strain>
    </source>
</reference>
<dbReference type="GO" id="GO:0005739">
    <property type="term" value="C:mitochondrion"/>
    <property type="evidence" value="ECO:0007669"/>
    <property type="project" value="GOC"/>
</dbReference>
<organism evidence="9 10">
    <name type="scientific">Cudoniella acicularis</name>
    <dbReference type="NCBI Taxonomy" id="354080"/>
    <lineage>
        <taxon>Eukaryota</taxon>
        <taxon>Fungi</taxon>
        <taxon>Dikarya</taxon>
        <taxon>Ascomycota</taxon>
        <taxon>Pezizomycotina</taxon>
        <taxon>Leotiomycetes</taxon>
        <taxon>Helotiales</taxon>
        <taxon>Tricladiaceae</taxon>
        <taxon>Cudoniella</taxon>
    </lineage>
</organism>
<evidence type="ECO:0000313" key="9">
    <source>
        <dbReference type="EMBL" id="KAF4629226.1"/>
    </source>
</evidence>
<evidence type="ECO:0000256" key="2">
    <source>
        <dbReference type="ARBA" id="ARBA00022679"/>
    </source>
</evidence>
<dbReference type="SUPFAM" id="SSF48452">
    <property type="entry name" value="TPR-like"/>
    <property type="match status" value="1"/>
</dbReference>
<accession>A0A8H4RIA2</accession>
<feature type="transmembrane region" description="Helical" evidence="7">
    <location>
        <begin position="49"/>
        <end position="71"/>
    </location>
</feature>
<dbReference type="SMART" id="SM00028">
    <property type="entry name" value="TPR"/>
    <property type="match status" value="3"/>
</dbReference>
<dbReference type="Proteomes" id="UP000566819">
    <property type="component" value="Unassembled WGS sequence"/>
</dbReference>
<evidence type="ECO:0000256" key="3">
    <source>
        <dbReference type="ARBA" id="ARBA00022737"/>
    </source>
</evidence>
<gene>
    <name evidence="9" type="ORF">G7Y89_g8922</name>
</gene>
<keyword evidence="5" id="KW-0413">Isomerase</keyword>
<name>A0A8H4RIA2_9HELO</name>
<dbReference type="GO" id="GO:0006515">
    <property type="term" value="P:protein quality control for misfolded or incompletely synthesized proteins"/>
    <property type="evidence" value="ECO:0007669"/>
    <property type="project" value="TreeGrafter"/>
</dbReference>
<evidence type="ECO:0000256" key="4">
    <source>
        <dbReference type="ARBA" id="ARBA00022786"/>
    </source>
</evidence>
<keyword evidence="7" id="KW-1133">Transmembrane helix</keyword>
<comment type="caution">
    <text evidence="9">The sequence shown here is derived from an EMBL/GenBank/DDBJ whole genome shotgun (WGS) entry which is preliminary data.</text>
</comment>
<dbReference type="GO" id="GO:0051087">
    <property type="term" value="F:protein-folding chaperone binding"/>
    <property type="evidence" value="ECO:0007669"/>
    <property type="project" value="TreeGrafter"/>
</dbReference>
<dbReference type="OrthoDB" id="629492at2759"/>
<keyword evidence="4" id="KW-0833">Ubl conjugation pathway</keyword>
<dbReference type="SUPFAM" id="SSF57850">
    <property type="entry name" value="RING/U-box"/>
    <property type="match status" value="1"/>
</dbReference>
<feature type="repeat" description="TPR" evidence="6">
    <location>
        <begin position="202"/>
        <end position="235"/>
    </location>
</feature>
<dbReference type="PANTHER" id="PTHR46803:SF2">
    <property type="entry name" value="E3 UBIQUITIN-PROTEIN LIGASE CHIP"/>
    <property type="match status" value="1"/>
</dbReference>
<comment type="catalytic activity">
    <reaction evidence="1">
        <text>S-ubiquitinyl-[E2 ubiquitin-conjugating enzyme]-L-cysteine + [acceptor protein]-L-lysine = [E2 ubiquitin-conjugating enzyme]-L-cysteine + N(6)-ubiquitinyl-[acceptor protein]-L-lysine.</text>
        <dbReference type="EC" id="2.3.2.27"/>
    </reaction>
</comment>
<dbReference type="EMBL" id="JAAMPI010000704">
    <property type="protein sequence ID" value="KAF4629226.1"/>
    <property type="molecule type" value="Genomic_DNA"/>
</dbReference>
<dbReference type="InterPro" id="IPR013083">
    <property type="entry name" value="Znf_RING/FYVE/PHD"/>
</dbReference>
<dbReference type="Gene3D" id="1.25.40.10">
    <property type="entry name" value="Tetratricopeptide repeat domain"/>
    <property type="match status" value="1"/>
</dbReference>
<dbReference type="Pfam" id="PF04564">
    <property type="entry name" value="U-box"/>
    <property type="match status" value="1"/>
</dbReference>
<evidence type="ECO:0000259" key="8">
    <source>
        <dbReference type="PROSITE" id="PS51698"/>
    </source>
</evidence>
<dbReference type="GO" id="GO:0006122">
    <property type="term" value="P:mitochondrial electron transport, ubiquinol to cytochrome c"/>
    <property type="evidence" value="ECO:0007669"/>
    <property type="project" value="InterPro"/>
</dbReference>
<keyword evidence="3" id="KW-0677">Repeat</keyword>
<evidence type="ECO:0000256" key="5">
    <source>
        <dbReference type="ARBA" id="ARBA00023110"/>
    </source>
</evidence>
<evidence type="ECO:0000256" key="1">
    <source>
        <dbReference type="ARBA" id="ARBA00000900"/>
    </source>
</evidence>
<dbReference type="InterPro" id="IPR003613">
    <property type="entry name" value="Ubox_domain"/>
</dbReference>
<proteinExistence type="predicted"/>
<dbReference type="GO" id="GO:0043161">
    <property type="term" value="P:proteasome-mediated ubiquitin-dependent protein catabolic process"/>
    <property type="evidence" value="ECO:0007669"/>
    <property type="project" value="TreeGrafter"/>
</dbReference>
<dbReference type="GO" id="GO:0061630">
    <property type="term" value="F:ubiquitin protein ligase activity"/>
    <property type="evidence" value="ECO:0007669"/>
    <property type="project" value="UniProtKB-EC"/>
</dbReference>
<dbReference type="GO" id="GO:0045862">
    <property type="term" value="P:positive regulation of proteolysis"/>
    <property type="evidence" value="ECO:0007669"/>
    <property type="project" value="TreeGrafter"/>
</dbReference>
<keyword evidence="7" id="KW-0812">Transmembrane</keyword>
<dbReference type="InterPro" id="IPR011990">
    <property type="entry name" value="TPR-like_helical_dom_sf"/>
</dbReference>
<keyword evidence="5" id="KW-0697">Rotamase</keyword>
<evidence type="ECO:0000313" key="10">
    <source>
        <dbReference type="Proteomes" id="UP000566819"/>
    </source>
</evidence>
<keyword evidence="6" id="KW-0802">TPR repeat</keyword>
<protein>
    <recommendedName>
        <fullName evidence="8">U-box domain-containing protein</fullName>
    </recommendedName>
</protein>
<dbReference type="SMART" id="SM00504">
    <property type="entry name" value="Ubox"/>
    <property type="match status" value="1"/>
</dbReference>
<dbReference type="PROSITE" id="PS50005">
    <property type="entry name" value="TPR"/>
    <property type="match status" value="1"/>
</dbReference>
<sequence>MATGEFHSSTGIKPTTVRRSYATYRSPYGPKYTLNTNVHGWTIKNTTKLGLTLAGFGGAAGVFAIFFFSDIPKVRNDIMRKIPFIGSHFVREIPPSDNHSDALMSCKLQVAKLQVYHSEQDCYSAWLAPQQRTRHVTSPHSTHAIKSQPPAPIYRITNSCDSLNPLLSLQKGTSGQNLRSYEVRRISATMAGPEVAPDPQKALQCKEEGNRYFQHGDYTNAEALYTKAINYDPSNPLLYTNRAMALLKLSHWEPVIADSLRAITLHPENMKAYYYLAQAQIALHHSEEALKSARSAHSYCIRELVEGKKGGGSLGVITELVLKYTGEIRKEYDTKIDDLRHTFDIAGKVDEESRRRKVPDWCVDNITFSVMVDPVVTKTGSSYDRSSIMEHLKRSPTDPLTREPLRAEDLRPNLALRQACEEFLDENGWAVDW</sequence>
<feature type="domain" description="U-box" evidence="8">
    <location>
        <begin position="357"/>
        <end position="430"/>
    </location>
</feature>
<dbReference type="Pfam" id="PF13414">
    <property type="entry name" value="TPR_11"/>
    <property type="match status" value="1"/>
</dbReference>
<dbReference type="InterPro" id="IPR019182">
    <property type="entry name" value="Cytochrome_b-c1_su10_fun"/>
</dbReference>